<dbReference type="HOGENOM" id="CLU_008263_0_0_1"/>
<dbReference type="InParanoid" id="I2H3L1"/>
<feature type="compositionally biased region" description="Polar residues" evidence="2">
    <location>
        <begin position="79"/>
        <end position="93"/>
    </location>
</feature>
<keyword evidence="1" id="KW-0175">Coiled coil</keyword>
<dbReference type="GO" id="GO:0005829">
    <property type="term" value="C:cytosol"/>
    <property type="evidence" value="ECO:0007669"/>
    <property type="project" value="EnsemblFungi"/>
</dbReference>
<dbReference type="PANTHER" id="PTHR11199">
    <property type="entry name" value="STROMAL ANTIGEN"/>
    <property type="match status" value="1"/>
</dbReference>
<dbReference type="InterPro" id="IPR039662">
    <property type="entry name" value="Cohesin_Scc3/SA"/>
</dbReference>
<dbReference type="InterPro" id="IPR013721">
    <property type="entry name" value="STAG"/>
</dbReference>
<feature type="domain" description="SCD" evidence="3">
    <location>
        <begin position="418"/>
        <end position="526"/>
    </location>
</feature>
<evidence type="ECO:0000259" key="3">
    <source>
        <dbReference type="PROSITE" id="PS51425"/>
    </source>
</evidence>
<dbReference type="GeneID" id="14495999"/>
<dbReference type="InterPro" id="IPR048610">
    <property type="entry name" value="SCC3_C"/>
</dbReference>
<dbReference type="Pfam" id="PF21767">
    <property type="entry name" value="SCC3_C"/>
    <property type="match status" value="1"/>
</dbReference>
<feature type="region of interest" description="Disordered" evidence="2">
    <location>
        <begin position="1"/>
        <end position="38"/>
    </location>
</feature>
<evidence type="ECO:0000256" key="1">
    <source>
        <dbReference type="SAM" id="Coils"/>
    </source>
</evidence>
<dbReference type="RefSeq" id="XP_004180482.1">
    <property type="nucleotide sequence ID" value="XM_004180434.1"/>
</dbReference>
<dbReference type="GO" id="GO:0007064">
    <property type="term" value="P:mitotic sister chromatid cohesion"/>
    <property type="evidence" value="ECO:0007669"/>
    <property type="project" value="EnsemblFungi"/>
</dbReference>
<name>I2H3L1_HENB6</name>
<feature type="region of interest" description="Disordered" evidence="2">
    <location>
        <begin position="75"/>
        <end position="168"/>
    </location>
</feature>
<dbReference type="InterPro" id="IPR020839">
    <property type="entry name" value="SCD"/>
</dbReference>
<feature type="compositionally biased region" description="Basic and acidic residues" evidence="2">
    <location>
        <begin position="20"/>
        <end position="32"/>
    </location>
</feature>
<dbReference type="PROSITE" id="PS51425">
    <property type="entry name" value="SCD"/>
    <property type="match status" value="1"/>
</dbReference>
<dbReference type="Proteomes" id="UP000002866">
    <property type="component" value="Chromosome 4"/>
</dbReference>
<dbReference type="OMA" id="FVHRFKD"/>
<feature type="region of interest" description="Disordered" evidence="2">
    <location>
        <begin position="708"/>
        <end position="730"/>
    </location>
</feature>
<proteinExistence type="predicted"/>
<accession>I2H3L1</accession>
<feature type="coiled-coil region" evidence="1">
    <location>
        <begin position="375"/>
        <end position="409"/>
    </location>
</feature>
<dbReference type="GO" id="GO:0005634">
    <property type="term" value="C:nucleus"/>
    <property type="evidence" value="ECO:0007669"/>
    <property type="project" value="EnsemblFungi"/>
</dbReference>
<gene>
    <name evidence="4" type="primary">TBLA0D04670</name>
    <name evidence="4" type="ORF">TBLA_0D04670</name>
</gene>
<organism evidence="4 5">
    <name type="scientific">Henningerozyma blattae (strain ATCC 34711 / CBS 6284 / DSM 70876 / NBRC 10599 / NRRL Y-10934 / UCD 77-7)</name>
    <name type="common">Yeast</name>
    <name type="synonym">Tetrapisispora blattae</name>
    <dbReference type="NCBI Taxonomy" id="1071380"/>
    <lineage>
        <taxon>Eukaryota</taxon>
        <taxon>Fungi</taxon>
        <taxon>Dikarya</taxon>
        <taxon>Ascomycota</taxon>
        <taxon>Saccharomycotina</taxon>
        <taxon>Saccharomycetes</taxon>
        <taxon>Saccharomycetales</taxon>
        <taxon>Saccharomycetaceae</taxon>
        <taxon>Henningerozyma</taxon>
    </lineage>
</organism>
<dbReference type="Pfam" id="PF08514">
    <property type="entry name" value="STAG"/>
    <property type="match status" value="1"/>
</dbReference>
<evidence type="ECO:0000313" key="5">
    <source>
        <dbReference type="Proteomes" id="UP000002866"/>
    </source>
</evidence>
<feature type="compositionally biased region" description="Acidic residues" evidence="2">
    <location>
        <begin position="716"/>
        <end position="728"/>
    </location>
</feature>
<dbReference type="InterPro" id="IPR016024">
    <property type="entry name" value="ARM-type_fold"/>
</dbReference>
<feature type="compositionally biased region" description="Acidic residues" evidence="2">
    <location>
        <begin position="103"/>
        <end position="124"/>
    </location>
</feature>
<dbReference type="KEGG" id="tbl:TBLA_0D04670"/>
<feature type="compositionally biased region" description="Polar residues" evidence="2">
    <location>
        <begin position="655"/>
        <end position="664"/>
    </location>
</feature>
<dbReference type="GO" id="GO:0030892">
    <property type="term" value="C:mitotic cohesin complex"/>
    <property type="evidence" value="ECO:0007669"/>
    <property type="project" value="EnsemblFungi"/>
</dbReference>
<keyword evidence="5" id="KW-1185">Reference proteome</keyword>
<protein>
    <recommendedName>
        <fullName evidence="3">SCD domain-containing protein</fullName>
    </recommendedName>
</protein>
<feature type="region of interest" description="Disordered" evidence="2">
    <location>
        <begin position="642"/>
        <end position="664"/>
    </location>
</feature>
<dbReference type="eggNOG" id="KOG2011">
    <property type="taxonomic scope" value="Eukaryota"/>
</dbReference>
<reference evidence="4 5" key="1">
    <citation type="journal article" date="2011" name="Proc. Natl. Acad. Sci. U.S.A.">
        <title>Evolutionary erosion of yeast sex chromosomes by mating-type switching accidents.</title>
        <authorList>
            <person name="Gordon J.L."/>
            <person name="Armisen D."/>
            <person name="Proux-Wera E."/>
            <person name="Oheigeartaigh S.S."/>
            <person name="Byrne K.P."/>
            <person name="Wolfe K.H."/>
        </authorList>
    </citation>
    <scope>NUCLEOTIDE SEQUENCE [LARGE SCALE GENOMIC DNA]</scope>
    <source>
        <strain evidence="5">ATCC 34711 / CBS 6284 / DSM 70876 / NBRC 10599 / NRRL Y-10934 / UCD 77-7</strain>
    </source>
</reference>
<evidence type="ECO:0000313" key="4">
    <source>
        <dbReference type="EMBL" id="CCH60963.1"/>
    </source>
</evidence>
<dbReference type="OrthoDB" id="498590at2759"/>
<dbReference type="GO" id="GO:0000785">
    <property type="term" value="C:chromatin"/>
    <property type="evidence" value="ECO:0007669"/>
    <property type="project" value="TreeGrafter"/>
</dbReference>
<sequence length="1186" mass="139013">MSRTRRSTRLQDRSNSLNQDETRNLKNNEVSHDNYNSLTKGIEVDTSLTVTSLHDGNSEYKSDLENESSDIEKYKDVSRFNTGRENTNKQISNTDRKYTADPISDDEDDDEEEEEPSNNSDEDYQAPGERRRSSRKRGSIRDRNSKKIKRMKTNQLSLRSHGKNLGSKEDQEQYIEMIHNFEPTELFEILCNSEDISINELLREKLEEYQSNRDKFISEFINLILCCCGVIARVEEHDVRNNDLANETVSELQSIFQKQKIHEFHLLLSKTQKKKAKYPNLYPNFMEFMSKMMDMANELQMLSVDDDEEEDNEEITMKTGHFVIDLLTWLASFSVCKIRCFRYISTSILYSFQDSIVQQVFDLNNNYLLKLNKQLANEQKKKRSNKKTIAKLEKTLNEIEQNKMVMQSIIDNIIKLCFIHRFKDIDELIRSDSMYHLANWIQVYPEFFLKVSYLKYFGWLLSDTSVEVRLQILKILPYVLSLQHASNPKIKKGKGKTKNDEVNQKKFDNSSIRQFFERFQERIIEIAINDENLDIRINAVQVLNEVVTLGYMEDTDAFKVISLIFNKDQLNLGSKTKRFKFMNALASFFTLVVDEKIIEFNKNYKIPKKLYDFASKDVIRIGTMMKIINMGMQYHVNENLKTTSESRDGDGDINLENNSSNNVKDISSSEKVQRIYQTAEFLSLTYSDIIGKIGEMLTYEGEYENTSNVDDYNIGNEEDEEQEEEDNEGERNDIIKGIKKYLLLPYNQENTILYLTVLNGLINGNAIKGKEKMIIGEMILPQIEKLIKFLPMTLKSVYMNVFEIFVKFEYKEWIDVGLEENDILGVITQIIKVFNEISIITADEELGNLGGEIDLNKTDSKIFCRVFQHIKNFQINTIDEIMINNIDEIKLQFDKYLDEQLNIEKMNNVELEYPERVGGIFDKFLNKLVIFGKEYNIEFEENEFNKFNENFLTKINNLIENFDDSTIKKINFKIFSVIVQWRLKEFEEMGIKSKMTVRTVEILNTILMLFELRRGETDKDIIGKIFMMKWKILNVLIDVIISIKVYDIKEGNNGNDLMENIPYLIQERNIEVIKQIFLAFESYIGTNRDLQLEREDQEDVNINDDSEIIMDRWFGSNKEIIERNFLIFTIKVKSLFKIGILDDNLLDNRMKLNSEKLGKIFSDIINDEIFSDATTTSLKNRTEGEI</sequence>
<dbReference type="AlphaFoldDB" id="I2H3L1"/>
<evidence type="ECO:0000256" key="2">
    <source>
        <dbReference type="SAM" id="MobiDB-lite"/>
    </source>
</evidence>
<dbReference type="GO" id="GO:0003682">
    <property type="term" value="F:chromatin binding"/>
    <property type="evidence" value="ECO:0007669"/>
    <property type="project" value="EnsemblFungi"/>
</dbReference>
<dbReference type="Pfam" id="PF21581">
    <property type="entry name" value="SCD"/>
    <property type="match status" value="1"/>
</dbReference>
<dbReference type="SUPFAM" id="SSF48371">
    <property type="entry name" value="ARM repeat"/>
    <property type="match status" value="2"/>
</dbReference>
<dbReference type="PANTHER" id="PTHR11199:SF0">
    <property type="entry name" value="LD34181P-RELATED"/>
    <property type="match status" value="1"/>
</dbReference>
<dbReference type="STRING" id="1071380.I2H3L1"/>
<dbReference type="FunCoup" id="I2H3L1">
    <property type="interactions" value="287"/>
</dbReference>
<dbReference type="EMBL" id="HE806319">
    <property type="protein sequence ID" value="CCH60963.1"/>
    <property type="molecule type" value="Genomic_DNA"/>
</dbReference>